<reference evidence="9" key="6">
    <citation type="submission" date="2023-01" db="EMBL/GenBank/DDBJ databases">
        <title>Human gut microbiome strain richness.</title>
        <authorList>
            <person name="Chen-Liaw A."/>
        </authorList>
    </citation>
    <scope>NUCLEOTIDE SEQUENCE</scope>
    <source>
        <strain evidence="9">RTP21484st1_H11_RTP21484_190118</strain>
    </source>
</reference>
<dbReference type="InterPro" id="IPR051920">
    <property type="entry name" value="MPT_Adenylyltrnsfr/MoaC-Rel"/>
</dbReference>
<dbReference type="EMBL" id="QRIA01000010">
    <property type="protein sequence ID" value="RHG18438.1"/>
    <property type="molecule type" value="Genomic_DNA"/>
</dbReference>
<evidence type="ECO:0000313" key="19">
    <source>
        <dbReference type="Proteomes" id="UP000283834"/>
    </source>
</evidence>
<dbReference type="EMBL" id="QRIS01000024">
    <property type="protein sequence ID" value="RHG81535.1"/>
    <property type="molecule type" value="Genomic_DNA"/>
</dbReference>
<evidence type="ECO:0000313" key="21">
    <source>
        <dbReference type="Proteomes" id="UP000283992"/>
    </source>
</evidence>
<dbReference type="PANTHER" id="PTHR43764:SF1">
    <property type="entry name" value="MOLYBDOPTERIN MOLYBDOTRANSFERASE"/>
    <property type="match status" value="1"/>
</dbReference>
<name>A0A2N5NV73_MEDGN</name>
<dbReference type="EMBL" id="QRLN01000016">
    <property type="protein sequence ID" value="RHJ10462.1"/>
    <property type="molecule type" value="Genomic_DNA"/>
</dbReference>
<dbReference type="EMBL" id="JAAIRV010000007">
    <property type="protein sequence ID" value="NSI57926.1"/>
    <property type="molecule type" value="Genomic_DNA"/>
</dbReference>
<dbReference type="Proteomes" id="UP000286137">
    <property type="component" value="Unassembled WGS sequence"/>
</dbReference>
<reference evidence="10" key="5">
    <citation type="submission" date="2022-12" db="EMBL/GenBank/DDBJ databases">
        <title>Genome of R. gnavus strain RSHDN_120.</title>
        <authorList>
            <person name="Abdugheni R."/>
        </authorList>
    </citation>
    <scope>NUCLEOTIDE SEQUENCE</scope>
    <source>
        <strain evidence="10">RSHDN_120</strain>
    </source>
</reference>
<reference evidence="19 20" key="1">
    <citation type="submission" date="2018-08" db="EMBL/GenBank/DDBJ databases">
        <title>A genome reference for cultivated species of the human gut microbiota.</title>
        <authorList>
            <person name="Zou Y."/>
            <person name="Xue W."/>
            <person name="Luo G."/>
        </authorList>
    </citation>
    <scope>NUCLEOTIDE SEQUENCE [LARGE SCALE GENOMIC DNA]</scope>
    <source>
        <strain evidence="14 19">AF19-16AC</strain>
        <strain evidence="13 24">AF27-4BH</strain>
        <strain evidence="18 22">AF33-12</strain>
        <strain evidence="17 21">AM12-54</strain>
        <strain evidence="16 20">AM21-18</strain>
        <strain evidence="15 23">AM22-7AC</strain>
    </source>
</reference>
<dbReference type="EMBL" id="JAPZEG010000016">
    <property type="protein sequence ID" value="MDE1204425.1"/>
    <property type="molecule type" value="Genomic_DNA"/>
</dbReference>
<evidence type="ECO:0000256" key="3">
    <source>
        <dbReference type="ARBA" id="ARBA00006112"/>
    </source>
</evidence>
<dbReference type="Pfam" id="PF00994">
    <property type="entry name" value="MoCF_biosynth"/>
    <property type="match status" value="1"/>
</dbReference>
<protein>
    <recommendedName>
        <fullName evidence="4 6">Molybdenum cofactor biosynthesis protein B</fullName>
    </recommendedName>
</protein>
<evidence type="ECO:0000256" key="4">
    <source>
        <dbReference type="ARBA" id="ARBA00015262"/>
    </source>
</evidence>
<evidence type="ECO:0000313" key="16">
    <source>
        <dbReference type="EMBL" id="RHG81535.1"/>
    </source>
</evidence>
<comment type="caution">
    <text evidence="14">The sequence shown here is derived from an EMBL/GenBank/DDBJ whole genome shotgun (WGS) entry which is preliminary data.</text>
</comment>
<reference evidence="8" key="4">
    <citation type="submission" date="2021-10" db="EMBL/GenBank/DDBJ databases">
        <title>Collection of gut derived symbiotic bacterial strains cultured from healthy donors.</title>
        <authorList>
            <person name="Lin H."/>
            <person name="Littmann E."/>
            <person name="Claire K."/>
            <person name="Pamer E."/>
        </authorList>
    </citation>
    <scope>NUCLEOTIDE SEQUENCE</scope>
    <source>
        <strain evidence="8">MSK.23.18</strain>
    </source>
</reference>
<dbReference type="Proteomes" id="UP001297370">
    <property type="component" value="Unassembled WGS sequence"/>
</dbReference>
<evidence type="ECO:0000313" key="14">
    <source>
        <dbReference type="EMBL" id="RGT36840.1"/>
    </source>
</evidence>
<dbReference type="PROSITE" id="PS01078">
    <property type="entry name" value="MOCF_BIOSYNTHESIS_1"/>
    <property type="match status" value="1"/>
</dbReference>
<dbReference type="Proteomes" id="UP000283981">
    <property type="component" value="Unassembled WGS sequence"/>
</dbReference>
<evidence type="ECO:0000313" key="24">
    <source>
        <dbReference type="Proteomes" id="UP000286137"/>
    </source>
</evidence>
<evidence type="ECO:0000256" key="2">
    <source>
        <dbReference type="ARBA" id="ARBA00005046"/>
    </source>
</evidence>
<accession>A0A2N5NV73</accession>
<dbReference type="EMBL" id="JAQMLA010000078">
    <property type="protein sequence ID" value="MDB8688344.1"/>
    <property type="molecule type" value="Genomic_DNA"/>
</dbReference>
<reference evidence="11" key="3">
    <citation type="submission" date="2020-02" db="EMBL/GenBank/DDBJ databases">
        <authorList>
            <person name="Littmann E."/>
            <person name="Sorbara M."/>
        </authorList>
    </citation>
    <scope>NUCLEOTIDE SEQUENCE</scope>
    <source>
        <strain evidence="12">MSK.15.32</strain>
        <strain evidence="11">MSK.22.53</strain>
    </source>
</reference>
<dbReference type="RefSeq" id="WP_004842999.1">
    <property type="nucleotide sequence ID" value="NZ_AP031447.1"/>
</dbReference>
<dbReference type="GeneID" id="57435031"/>
<dbReference type="UniPathway" id="UPA00344"/>
<evidence type="ECO:0000256" key="6">
    <source>
        <dbReference type="PIRNR" id="PIRNR006443"/>
    </source>
</evidence>
<dbReference type="Proteomes" id="UP000285610">
    <property type="component" value="Unassembled WGS sequence"/>
</dbReference>
<dbReference type="Proteomes" id="UP000283834">
    <property type="component" value="Unassembled WGS sequence"/>
</dbReference>
<dbReference type="Proteomes" id="UP001296580">
    <property type="component" value="Unassembled WGS sequence"/>
</dbReference>
<dbReference type="Proteomes" id="UP000285697">
    <property type="component" value="Unassembled WGS sequence"/>
</dbReference>
<evidence type="ECO:0000313" key="20">
    <source>
        <dbReference type="Proteomes" id="UP000283981"/>
    </source>
</evidence>
<gene>
    <name evidence="17" type="ORF">DW142_11220</name>
    <name evidence="16" type="ORF">DW243_13340</name>
    <name evidence="15" type="ORF">DW270_09415</name>
    <name evidence="14" type="ORF">DWX36_13420</name>
    <name evidence="13" type="ORF">DWY88_10505</name>
    <name evidence="18" type="ORF">DWZ50_10730</name>
    <name evidence="11" type="ORF">G4958_08620</name>
    <name evidence="12" type="ORF">G4993_05865</name>
    <name evidence="8" type="ORF">LIQ08_14270</name>
    <name evidence="10" type="ORF">O4N78_12780</name>
    <name evidence="9" type="ORF">PNW85_17060</name>
</gene>
<dbReference type="InterPro" id="IPR036425">
    <property type="entry name" value="MoaB/Mog-like_dom_sf"/>
</dbReference>
<dbReference type="InterPro" id="IPR012245">
    <property type="entry name" value="MoaB"/>
</dbReference>
<dbReference type="Proteomes" id="UP000283992">
    <property type="component" value="Unassembled WGS sequence"/>
</dbReference>
<evidence type="ECO:0000313" key="10">
    <source>
        <dbReference type="EMBL" id="MDE1204425.1"/>
    </source>
</evidence>
<comment type="similarity">
    <text evidence="3 6">Belongs to the MoaB/Mog family.</text>
</comment>
<dbReference type="EMBL" id="QRWQ01000015">
    <property type="protein sequence ID" value="RGT36840.1"/>
    <property type="molecule type" value="Genomic_DNA"/>
</dbReference>
<dbReference type="SMART" id="SM00852">
    <property type="entry name" value="MoCF_biosynth"/>
    <property type="match status" value="1"/>
</dbReference>
<dbReference type="Proteomes" id="UP001212160">
    <property type="component" value="Unassembled WGS sequence"/>
</dbReference>
<dbReference type="EMBL" id="JAJBOM010000023">
    <property type="protein sequence ID" value="MCB5620306.1"/>
    <property type="molecule type" value="Genomic_DNA"/>
</dbReference>
<proteinExistence type="inferred from homology"/>
<dbReference type="InterPro" id="IPR001453">
    <property type="entry name" value="MoaB/Mog_dom"/>
</dbReference>
<sequence>MKAAVVTLSDKGFRNEREDKSGELVQMMLKEAGYEVAEYRLLPDEQTQIETVLKELSDEKEMDLILTTGGTGFSQRDCTPEATMNVATRNAPGIAEAMRYASLAITPRAMLSRGVSVIRNQTLIINLPGSPKAVKENLEYILPTLSHGLEILKGVTGECGISLKET</sequence>
<dbReference type="EMBL" id="JAAIRM010000012">
    <property type="protein sequence ID" value="NSI19407.1"/>
    <property type="molecule type" value="Genomic_DNA"/>
</dbReference>
<feature type="domain" description="MoaB/Mog" evidence="7">
    <location>
        <begin position="4"/>
        <end position="148"/>
    </location>
</feature>
<dbReference type="GO" id="GO:0006777">
    <property type="term" value="P:Mo-molybdopterin cofactor biosynthetic process"/>
    <property type="evidence" value="ECO:0007669"/>
    <property type="project" value="UniProtKB-UniRule"/>
</dbReference>
<dbReference type="EMBL" id="QRQE01000025">
    <property type="protein sequence ID" value="RHM74922.1"/>
    <property type="molecule type" value="Genomic_DNA"/>
</dbReference>
<dbReference type="STRING" id="33038.GCA_900067245_01037"/>
<dbReference type="Gene3D" id="3.40.980.10">
    <property type="entry name" value="MoaB/Mog-like domain"/>
    <property type="match status" value="1"/>
</dbReference>
<reference evidence="11" key="2">
    <citation type="journal article" date="2020" name="Cell Host Microbe">
        <title>Functional and Genomic Variation between Human-Derived Isolates of Lachnospiraceae Reveals Inter- and Intra-Species Diversity.</title>
        <authorList>
            <person name="Sorbara M.T."/>
            <person name="Littmann E.R."/>
            <person name="Fontana E."/>
            <person name="Moody T.U."/>
            <person name="Kohout C.E."/>
            <person name="Gjonbalaj M."/>
            <person name="Eaton V."/>
            <person name="Seok R."/>
            <person name="Leiner I.M."/>
            <person name="Pamer E.G."/>
        </authorList>
    </citation>
    <scope>NUCLEOTIDE SEQUENCE</scope>
    <source>
        <strain evidence="12">MSK.15.32</strain>
        <strain evidence="11">MSK.22.53</strain>
    </source>
</reference>
<dbReference type="Proteomes" id="UP001149331">
    <property type="component" value="Unassembled WGS sequence"/>
</dbReference>
<evidence type="ECO:0000313" key="12">
    <source>
        <dbReference type="EMBL" id="NSI57926.1"/>
    </source>
</evidence>
<dbReference type="EMBL" id="QRTJ01000020">
    <property type="protein sequence ID" value="RGQ66269.1"/>
    <property type="molecule type" value="Genomic_DNA"/>
</dbReference>
<evidence type="ECO:0000313" key="15">
    <source>
        <dbReference type="EMBL" id="RHG18438.1"/>
    </source>
</evidence>
<dbReference type="Proteomes" id="UP001296643">
    <property type="component" value="Unassembled WGS sequence"/>
</dbReference>
<evidence type="ECO:0000313" key="8">
    <source>
        <dbReference type="EMBL" id="MCB5620306.1"/>
    </source>
</evidence>
<evidence type="ECO:0000313" key="23">
    <source>
        <dbReference type="Proteomes" id="UP000285697"/>
    </source>
</evidence>
<dbReference type="PIRSF" id="PIRSF006443">
    <property type="entry name" value="MoaB"/>
    <property type="match status" value="1"/>
</dbReference>
<organism evidence="14 19">
    <name type="scientific">Mediterraneibacter gnavus</name>
    <name type="common">Ruminococcus gnavus</name>
    <dbReference type="NCBI Taxonomy" id="33038"/>
    <lineage>
        <taxon>Bacteria</taxon>
        <taxon>Bacillati</taxon>
        <taxon>Bacillota</taxon>
        <taxon>Clostridia</taxon>
        <taxon>Lachnospirales</taxon>
        <taxon>Lachnospiraceae</taxon>
        <taxon>Mediterraneibacter</taxon>
    </lineage>
</organism>
<keyword evidence="5 6" id="KW-0501">Molybdenum cofactor biosynthesis</keyword>
<evidence type="ECO:0000313" key="11">
    <source>
        <dbReference type="EMBL" id="NSI19407.1"/>
    </source>
</evidence>
<evidence type="ECO:0000313" key="18">
    <source>
        <dbReference type="EMBL" id="RHM74922.1"/>
    </source>
</evidence>
<dbReference type="SUPFAM" id="SSF53218">
    <property type="entry name" value="Molybdenum cofactor biosynthesis proteins"/>
    <property type="match status" value="1"/>
</dbReference>
<evidence type="ECO:0000259" key="7">
    <source>
        <dbReference type="SMART" id="SM00852"/>
    </source>
</evidence>
<dbReference type="NCBIfam" id="TIGR00177">
    <property type="entry name" value="molyb_syn"/>
    <property type="match status" value="1"/>
</dbReference>
<evidence type="ECO:0000313" key="22">
    <source>
        <dbReference type="Proteomes" id="UP000285610"/>
    </source>
</evidence>
<comment type="pathway">
    <text evidence="2 6">Cofactor biosynthesis; molybdopterin biosynthesis.</text>
</comment>
<evidence type="ECO:0000313" key="9">
    <source>
        <dbReference type="EMBL" id="MDB8688344.1"/>
    </source>
</evidence>
<dbReference type="InterPro" id="IPR008284">
    <property type="entry name" value="MoCF_biosynth_CS"/>
</dbReference>
<evidence type="ECO:0000256" key="5">
    <source>
        <dbReference type="ARBA" id="ARBA00023150"/>
    </source>
</evidence>
<comment type="function">
    <text evidence="1 6">May be involved in the biosynthesis of molybdopterin.</text>
</comment>
<dbReference type="AlphaFoldDB" id="A0A2N5NV73"/>
<dbReference type="CDD" id="cd00886">
    <property type="entry name" value="MogA_MoaB"/>
    <property type="match status" value="1"/>
</dbReference>
<evidence type="ECO:0000313" key="13">
    <source>
        <dbReference type="EMBL" id="RGQ66269.1"/>
    </source>
</evidence>
<evidence type="ECO:0000313" key="17">
    <source>
        <dbReference type="EMBL" id="RHJ10462.1"/>
    </source>
</evidence>
<evidence type="ECO:0000256" key="1">
    <source>
        <dbReference type="ARBA" id="ARBA00003487"/>
    </source>
</evidence>
<dbReference type="PANTHER" id="PTHR43764">
    <property type="entry name" value="MOLYBDENUM COFACTOR BIOSYNTHESIS"/>
    <property type="match status" value="1"/>
</dbReference>